<dbReference type="EMBL" id="HBUE01206657">
    <property type="protein sequence ID" value="CAG6532323.1"/>
    <property type="molecule type" value="Transcribed_RNA"/>
</dbReference>
<dbReference type="EMBL" id="HBUE01312958">
    <property type="protein sequence ID" value="CAG6584191.1"/>
    <property type="molecule type" value="Transcribed_RNA"/>
</dbReference>
<sequence length="110" mass="12557">MRGRLNWPFHPPLQVWIASYLEIPSVFASFRAGSLLMRPLPNSSVPSPRNMQHKHHPSPEQNRLPQIFFFFRADVATSVGLPSACCSGVETTSMTEEETFFELFEFKTIT</sequence>
<accession>A0A8D8KBF0</accession>
<proteinExistence type="predicted"/>
<dbReference type="AlphaFoldDB" id="A0A8D8KBF0"/>
<organism evidence="1">
    <name type="scientific">Culex pipiens</name>
    <name type="common">House mosquito</name>
    <dbReference type="NCBI Taxonomy" id="7175"/>
    <lineage>
        <taxon>Eukaryota</taxon>
        <taxon>Metazoa</taxon>
        <taxon>Ecdysozoa</taxon>
        <taxon>Arthropoda</taxon>
        <taxon>Hexapoda</taxon>
        <taxon>Insecta</taxon>
        <taxon>Pterygota</taxon>
        <taxon>Neoptera</taxon>
        <taxon>Endopterygota</taxon>
        <taxon>Diptera</taxon>
        <taxon>Nematocera</taxon>
        <taxon>Culicoidea</taxon>
        <taxon>Culicidae</taxon>
        <taxon>Culicinae</taxon>
        <taxon>Culicini</taxon>
        <taxon>Culex</taxon>
        <taxon>Culex</taxon>
    </lineage>
</organism>
<name>A0A8D8KBF0_CULPI</name>
<reference evidence="1" key="1">
    <citation type="submission" date="2021-05" db="EMBL/GenBank/DDBJ databases">
        <authorList>
            <person name="Alioto T."/>
            <person name="Alioto T."/>
            <person name="Gomez Garrido J."/>
        </authorList>
    </citation>
    <scope>NUCLEOTIDE SEQUENCE</scope>
</reference>
<dbReference type="EMBL" id="HBUE01312960">
    <property type="protein sequence ID" value="CAG6584195.1"/>
    <property type="molecule type" value="Transcribed_RNA"/>
</dbReference>
<dbReference type="EMBL" id="HBUE01206655">
    <property type="protein sequence ID" value="CAG6532319.1"/>
    <property type="molecule type" value="Transcribed_RNA"/>
</dbReference>
<protein>
    <submittedName>
        <fullName evidence="1">(northern house mosquito) hypothetical protein</fullName>
    </submittedName>
</protein>
<evidence type="ECO:0000313" key="1">
    <source>
        <dbReference type="EMBL" id="CAG6584191.1"/>
    </source>
</evidence>